<keyword evidence="2" id="KW-1185">Reference proteome</keyword>
<evidence type="ECO:0000313" key="2">
    <source>
        <dbReference type="Proteomes" id="UP000027265"/>
    </source>
</evidence>
<name>A0A067PX57_9AGAM</name>
<dbReference type="Proteomes" id="UP000027265">
    <property type="component" value="Unassembled WGS sequence"/>
</dbReference>
<protein>
    <recommendedName>
        <fullName evidence="3">Protein kinase domain-containing protein</fullName>
    </recommendedName>
</protein>
<evidence type="ECO:0000313" key="1">
    <source>
        <dbReference type="EMBL" id="KDQ58420.1"/>
    </source>
</evidence>
<proteinExistence type="predicted"/>
<dbReference type="EMBL" id="KL197717">
    <property type="protein sequence ID" value="KDQ58420.1"/>
    <property type="molecule type" value="Genomic_DNA"/>
</dbReference>
<organism evidence="1 2">
    <name type="scientific">Jaapia argillacea MUCL 33604</name>
    <dbReference type="NCBI Taxonomy" id="933084"/>
    <lineage>
        <taxon>Eukaryota</taxon>
        <taxon>Fungi</taxon>
        <taxon>Dikarya</taxon>
        <taxon>Basidiomycota</taxon>
        <taxon>Agaricomycotina</taxon>
        <taxon>Agaricomycetes</taxon>
        <taxon>Agaricomycetidae</taxon>
        <taxon>Jaapiales</taxon>
        <taxon>Jaapiaceae</taxon>
        <taxon>Jaapia</taxon>
    </lineage>
</organism>
<dbReference type="AlphaFoldDB" id="A0A067PX57"/>
<sequence length="675" mass="77369">MPSTIFDTPADASYDPLECLSRPNFDASDPPPILRFVYRAICASFDQLTAGNILCDMIQGDHSVADIWILWRPGDEEWLRSNLRRAENDGWLTMSAWELARAAYGQRGHRLVGCGVTDLWPALVKERIWDADTPTRASAIAWLTIISPFLARLRQSVGWLNFHNCIDAWIRVLRCFKLFVSLGFPTQPLAGFVEALPDNGHTCSFWDSPASSWATLFSWLYNYHDYRILVALCNKRGFVPSDKERWTPCDPCRSAREGLPSGPLPWVLDSNVRQNQPPAWQILLLMGFHLTIRDDWSNANLRRIWRALQRSTILLDDPLLAKYYTVIEHEFQNQEIHPHDRQYDTYVNQFPAEWRPIVSSLSWTLPLPSETMNVTPVIHDLGQPQGDLRTIVGAILMVWVDEWRQSLPPESPLATCDQIFKWCHLLFDIILSAFPISDFAPCNSSNHTFLDVLRKSRHNCYNALSDDAWTLYAASKSLVDKTDNVKVPNMNLHLSQDVRYNQHICPECRDIEYMTLCQTADPDRLIHEGKPGTLTTLRIVVDMLCDPYWTMPRRNEHWRWLLDLLQRFLDRPWNSWASDGTNTAEIIAQQENSTYKSTIHRLVEKLARVSGLLPTSISLQGVVTLTEGGLVAGGGYADIYAGFWKGRKVAIKRLRLHVAPLCERENLKQVRSLHP</sequence>
<dbReference type="InParanoid" id="A0A067PX57"/>
<evidence type="ECO:0008006" key="3">
    <source>
        <dbReference type="Google" id="ProtNLM"/>
    </source>
</evidence>
<accession>A0A067PX57</accession>
<gene>
    <name evidence="1" type="ORF">JAAARDRAFT_192993</name>
</gene>
<reference evidence="2" key="1">
    <citation type="journal article" date="2014" name="Proc. Natl. Acad. Sci. U.S.A.">
        <title>Extensive sampling of basidiomycete genomes demonstrates inadequacy of the white-rot/brown-rot paradigm for wood decay fungi.</title>
        <authorList>
            <person name="Riley R."/>
            <person name="Salamov A.A."/>
            <person name="Brown D.W."/>
            <person name="Nagy L.G."/>
            <person name="Floudas D."/>
            <person name="Held B.W."/>
            <person name="Levasseur A."/>
            <person name="Lombard V."/>
            <person name="Morin E."/>
            <person name="Otillar R."/>
            <person name="Lindquist E.A."/>
            <person name="Sun H."/>
            <person name="LaButti K.M."/>
            <person name="Schmutz J."/>
            <person name="Jabbour D."/>
            <person name="Luo H."/>
            <person name="Baker S.E."/>
            <person name="Pisabarro A.G."/>
            <person name="Walton J.D."/>
            <person name="Blanchette R.A."/>
            <person name="Henrissat B."/>
            <person name="Martin F."/>
            <person name="Cullen D."/>
            <person name="Hibbett D.S."/>
            <person name="Grigoriev I.V."/>
        </authorList>
    </citation>
    <scope>NUCLEOTIDE SEQUENCE [LARGE SCALE GENOMIC DNA]</scope>
    <source>
        <strain evidence="2">MUCL 33604</strain>
    </source>
</reference>
<dbReference type="HOGENOM" id="CLU_030820_0_0_1"/>